<dbReference type="CDD" id="cd15522">
    <property type="entry name" value="PHD_TAF3"/>
    <property type="match status" value="1"/>
</dbReference>
<dbReference type="InterPro" id="IPR009072">
    <property type="entry name" value="Histone-fold"/>
</dbReference>
<evidence type="ECO:0000256" key="9">
    <source>
        <dbReference type="SAM" id="MobiDB-lite"/>
    </source>
</evidence>
<keyword evidence="2" id="KW-0479">Metal-binding</keyword>
<reference evidence="12" key="1">
    <citation type="journal article" date="2017" name="bioRxiv">
        <title>Comparative analysis of the genomes of Stylophora pistillata and Acropora digitifera provides evidence for extensive differences between species of corals.</title>
        <authorList>
            <person name="Voolstra C.R."/>
            <person name="Li Y."/>
            <person name="Liew Y.J."/>
            <person name="Baumgarten S."/>
            <person name="Zoccola D."/>
            <person name="Flot J.-F."/>
            <person name="Tambutte S."/>
            <person name="Allemand D."/>
            <person name="Aranda M."/>
        </authorList>
    </citation>
    <scope>NUCLEOTIDE SEQUENCE [LARGE SCALE GENOMIC DNA]</scope>
</reference>
<proteinExistence type="predicted"/>
<organism evidence="11 12">
    <name type="scientific">Stylophora pistillata</name>
    <name type="common">Smooth cauliflower coral</name>
    <dbReference type="NCBI Taxonomy" id="50429"/>
    <lineage>
        <taxon>Eukaryota</taxon>
        <taxon>Metazoa</taxon>
        <taxon>Cnidaria</taxon>
        <taxon>Anthozoa</taxon>
        <taxon>Hexacorallia</taxon>
        <taxon>Scleractinia</taxon>
        <taxon>Astrocoeniina</taxon>
        <taxon>Pocilloporidae</taxon>
        <taxon>Stylophora</taxon>
    </lineage>
</organism>
<feature type="region of interest" description="Disordered" evidence="9">
    <location>
        <begin position="707"/>
        <end position="726"/>
    </location>
</feature>
<dbReference type="InterPro" id="IPR001965">
    <property type="entry name" value="Znf_PHD"/>
</dbReference>
<feature type="domain" description="PHD-type" evidence="10">
    <location>
        <begin position="655"/>
        <end position="704"/>
    </location>
</feature>
<gene>
    <name evidence="11" type="primary">Taf3</name>
    <name evidence="11" type="ORF">AWC38_SpisGene8087</name>
</gene>
<dbReference type="Pfam" id="PF00628">
    <property type="entry name" value="PHD"/>
    <property type="match status" value="1"/>
</dbReference>
<dbReference type="SMART" id="SM00249">
    <property type="entry name" value="PHD"/>
    <property type="match status" value="1"/>
</dbReference>
<feature type="region of interest" description="Disordered" evidence="9">
    <location>
        <begin position="262"/>
        <end position="399"/>
    </location>
</feature>
<dbReference type="InterPro" id="IPR013083">
    <property type="entry name" value="Znf_RING/FYVE/PHD"/>
</dbReference>
<feature type="compositionally biased region" description="Low complexity" evidence="9">
    <location>
        <begin position="613"/>
        <end position="626"/>
    </location>
</feature>
<keyword evidence="3 8" id="KW-0863">Zinc-finger</keyword>
<keyword evidence="6" id="KW-0804">Transcription</keyword>
<feature type="compositionally biased region" description="Basic and acidic residues" evidence="9">
    <location>
        <begin position="174"/>
        <end position="186"/>
    </location>
</feature>
<dbReference type="InterPro" id="IPR019787">
    <property type="entry name" value="Znf_PHD-finger"/>
</dbReference>
<feature type="compositionally biased region" description="Basic residues" evidence="9">
    <location>
        <begin position="712"/>
        <end position="726"/>
    </location>
</feature>
<feature type="compositionally biased region" description="Basic and acidic residues" evidence="9">
    <location>
        <begin position="273"/>
        <end position="292"/>
    </location>
</feature>
<evidence type="ECO:0000256" key="5">
    <source>
        <dbReference type="ARBA" id="ARBA00023015"/>
    </source>
</evidence>
<feature type="compositionally biased region" description="Low complexity" evidence="9">
    <location>
        <begin position="342"/>
        <end position="356"/>
    </location>
</feature>
<protein>
    <submittedName>
        <fullName evidence="11">Transcription initiation factor TFIID subunit 3</fullName>
    </submittedName>
</protein>
<comment type="caution">
    <text evidence="11">The sequence shown here is derived from an EMBL/GenBank/DDBJ whole genome shotgun (WGS) entry which is preliminary data.</text>
</comment>
<dbReference type="GO" id="GO:0008270">
    <property type="term" value="F:zinc ion binding"/>
    <property type="evidence" value="ECO:0007669"/>
    <property type="project" value="UniProtKB-KW"/>
</dbReference>
<dbReference type="Proteomes" id="UP000225706">
    <property type="component" value="Unassembled WGS sequence"/>
</dbReference>
<sequence>MCDGFNHGALQIAVAQICQSMGWDALQKSSHDLLTDVLQKYLEEIAKSAHGYSQIYSRTEPNLDDLNLAFQDIGVYLGELEDFVTQVDQVPFIHQLPQYPKPKPCVLHHPHNGEISERLEQYYDYLPPLVSKLLQIEDEDKATTAEDADTVDAGEEPTSAEGYVRKEIKTVAEETSSEHVAVKRPLDMPPGLENETKKRRVDLPFIQKGNRGNEMDILEALQGNLSSPSPTPSPDIWNSAKTFEIPPASSISSITATHSVEKVTTSKATVKPKQGEKKAAVGSKEAGKEPGVKAKSSPKKKPKPAKNTASPAKKPATSKTPPKPKTTKDKSPSPMKSPIPKPKSLTPVETESITESSSKKIKATPKKEKKPANKPKKPVTKTSLTLAASETAKENIEVKESMPKLIIKPIKKETDAEHQFTVSEFLPPDNAAVKEKSGNKNSKPKAGPTKKPKVKKEKDKITEPSVKKEPKEWSTPSTSEGLKFSMADFAAAAAERNLPGNVLIDPALEHKKKKKKRKEKDRDKEKKKDKSKKLKTEPSPELPFPSPIPRITVKLDTPSNSASLTATGASKIEPLPWDFGKGSSEKLFSSTVSSQAIDRAGPSKVSSKQEAVTTTASATTTASPAPKLTIKSEQLERTVVSQTLSTTCVHGYSREYFCPVCDEPDDGTFMIGCDGCDEWFHGRCVGIIEDPGDVDWYCSSCLAKRDKDNKDKQKKKKKKKSKEKAK</sequence>
<keyword evidence="4" id="KW-0862">Zinc</keyword>
<dbReference type="PANTHER" id="PTHR46452">
    <property type="entry name" value="TRANSCRIPTION INITIATION FACTOR TFIID SUBUNIT 3"/>
    <property type="match status" value="1"/>
</dbReference>
<evidence type="ECO:0000256" key="8">
    <source>
        <dbReference type="PROSITE-ProRule" id="PRU00146"/>
    </source>
</evidence>
<dbReference type="GO" id="GO:0046982">
    <property type="term" value="F:protein heterodimerization activity"/>
    <property type="evidence" value="ECO:0007669"/>
    <property type="project" value="InterPro"/>
</dbReference>
<dbReference type="Pfam" id="PF07524">
    <property type="entry name" value="Bromo_TP"/>
    <property type="match status" value="1"/>
</dbReference>
<dbReference type="InterPro" id="IPR011011">
    <property type="entry name" value="Znf_FYVE_PHD"/>
</dbReference>
<dbReference type="EMBL" id="LSMT01000108">
    <property type="protein sequence ID" value="PFX27223.1"/>
    <property type="molecule type" value="Genomic_DNA"/>
</dbReference>
<evidence type="ECO:0000256" key="6">
    <source>
        <dbReference type="ARBA" id="ARBA00023163"/>
    </source>
</evidence>
<evidence type="ECO:0000313" key="12">
    <source>
        <dbReference type="Proteomes" id="UP000225706"/>
    </source>
</evidence>
<dbReference type="SMART" id="SM00576">
    <property type="entry name" value="BTP"/>
    <property type="match status" value="1"/>
</dbReference>
<dbReference type="InterPro" id="IPR006565">
    <property type="entry name" value="BTP"/>
</dbReference>
<accession>A0A2B4SDU7</accession>
<dbReference type="Gene3D" id="3.30.40.10">
    <property type="entry name" value="Zinc/RING finger domain, C3HC4 (zinc finger)"/>
    <property type="match status" value="1"/>
</dbReference>
<dbReference type="PROSITE" id="PS01359">
    <property type="entry name" value="ZF_PHD_1"/>
    <property type="match status" value="1"/>
</dbReference>
<keyword evidence="11" id="KW-0396">Initiation factor</keyword>
<feature type="compositionally biased region" description="Basic and acidic residues" evidence="9">
    <location>
        <begin position="456"/>
        <end position="472"/>
    </location>
</feature>
<feature type="region of interest" description="Disordered" evidence="9">
    <location>
        <begin position="594"/>
        <end position="628"/>
    </location>
</feature>
<evidence type="ECO:0000256" key="7">
    <source>
        <dbReference type="ARBA" id="ARBA00023242"/>
    </source>
</evidence>
<dbReference type="InterPro" id="IPR019786">
    <property type="entry name" value="Zinc_finger_PHD-type_CS"/>
</dbReference>
<evidence type="ECO:0000313" key="11">
    <source>
        <dbReference type="EMBL" id="PFX27223.1"/>
    </source>
</evidence>
<keyword evidence="7" id="KW-0539">Nucleus</keyword>
<evidence type="ECO:0000256" key="1">
    <source>
        <dbReference type="ARBA" id="ARBA00004123"/>
    </source>
</evidence>
<dbReference type="CDD" id="cd22916">
    <property type="entry name" value="HFD_TAF3"/>
    <property type="match status" value="1"/>
</dbReference>
<name>A0A2B4SDU7_STYPI</name>
<evidence type="ECO:0000259" key="10">
    <source>
        <dbReference type="PROSITE" id="PS50016"/>
    </source>
</evidence>
<feature type="compositionally biased region" description="Basic residues" evidence="9">
    <location>
        <begin position="359"/>
        <end position="379"/>
    </location>
</feature>
<dbReference type="GO" id="GO:0002039">
    <property type="term" value="F:p53 binding"/>
    <property type="evidence" value="ECO:0007669"/>
    <property type="project" value="TreeGrafter"/>
</dbReference>
<feature type="compositionally biased region" description="Basic and acidic residues" evidence="9">
    <location>
        <begin position="520"/>
        <end position="538"/>
    </location>
</feature>
<dbReference type="Gene3D" id="1.10.20.10">
    <property type="entry name" value="Histone, subunit A"/>
    <property type="match status" value="1"/>
</dbReference>
<keyword evidence="11" id="KW-0648">Protein biosynthesis</keyword>
<feature type="region of interest" description="Disordered" evidence="9">
    <location>
        <begin position="141"/>
        <end position="160"/>
    </location>
</feature>
<evidence type="ECO:0000256" key="2">
    <source>
        <dbReference type="ARBA" id="ARBA00022723"/>
    </source>
</evidence>
<dbReference type="SUPFAM" id="SSF57903">
    <property type="entry name" value="FYVE/PHD zinc finger"/>
    <property type="match status" value="1"/>
</dbReference>
<keyword evidence="12" id="KW-1185">Reference proteome</keyword>
<dbReference type="STRING" id="50429.A0A2B4SDU7"/>
<feature type="region of interest" description="Disordered" evidence="9">
    <location>
        <begin position="174"/>
        <end position="208"/>
    </location>
</feature>
<evidence type="ECO:0000256" key="4">
    <source>
        <dbReference type="ARBA" id="ARBA00022833"/>
    </source>
</evidence>
<dbReference type="GO" id="GO:0003743">
    <property type="term" value="F:translation initiation factor activity"/>
    <property type="evidence" value="ECO:0007669"/>
    <property type="project" value="UniProtKB-KW"/>
</dbReference>
<feature type="region of interest" description="Disordered" evidence="9">
    <location>
        <begin position="417"/>
        <end position="481"/>
    </location>
</feature>
<feature type="compositionally biased region" description="Basic residues" evidence="9">
    <location>
        <begin position="510"/>
        <end position="519"/>
    </location>
</feature>
<dbReference type="OrthoDB" id="436852at2759"/>
<feature type="compositionally biased region" description="Low complexity" evidence="9">
    <location>
        <begin position="305"/>
        <end position="320"/>
    </location>
</feature>
<dbReference type="PANTHER" id="PTHR46452:SF1">
    <property type="entry name" value="TRANSCRIPTION INITIATION FACTOR TFIID SUBUNIT 3"/>
    <property type="match status" value="1"/>
</dbReference>
<dbReference type="GO" id="GO:0005669">
    <property type="term" value="C:transcription factor TFIID complex"/>
    <property type="evidence" value="ECO:0007669"/>
    <property type="project" value="TreeGrafter"/>
</dbReference>
<feature type="compositionally biased region" description="Acidic residues" evidence="9">
    <location>
        <begin position="141"/>
        <end position="155"/>
    </location>
</feature>
<comment type="subcellular location">
    <subcellularLocation>
        <location evidence="1">Nucleus</location>
    </subcellularLocation>
</comment>
<keyword evidence="5" id="KW-0805">Transcription regulation</keyword>
<feature type="region of interest" description="Disordered" evidence="9">
    <location>
        <begin position="497"/>
        <end position="555"/>
    </location>
</feature>
<evidence type="ECO:0000256" key="3">
    <source>
        <dbReference type="ARBA" id="ARBA00022771"/>
    </source>
</evidence>
<dbReference type="PROSITE" id="PS50016">
    <property type="entry name" value="ZF_PHD_2"/>
    <property type="match status" value="1"/>
</dbReference>
<dbReference type="AlphaFoldDB" id="A0A2B4SDU7"/>
<dbReference type="GO" id="GO:0045944">
    <property type="term" value="P:positive regulation of transcription by RNA polymerase II"/>
    <property type="evidence" value="ECO:0007669"/>
    <property type="project" value="TreeGrafter"/>
</dbReference>